<evidence type="ECO:0000256" key="6">
    <source>
        <dbReference type="SAM" id="Phobius"/>
    </source>
</evidence>
<dbReference type="GO" id="GO:0008395">
    <property type="term" value="F:steroid hydroxylase activity"/>
    <property type="evidence" value="ECO:0007669"/>
    <property type="project" value="TreeGrafter"/>
</dbReference>
<dbReference type="InterPro" id="IPR050182">
    <property type="entry name" value="Cytochrome_P450_fam2"/>
</dbReference>
<gene>
    <name evidence="7" type="ORF">ALC57_11293</name>
</gene>
<dbReference type="GO" id="GO:0020037">
    <property type="term" value="F:heme binding"/>
    <property type="evidence" value="ECO:0007669"/>
    <property type="project" value="InterPro"/>
</dbReference>
<dbReference type="PROSITE" id="PS00086">
    <property type="entry name" value="CYTOCHROME_P450"/>
    <property type="match status" value="1"/>
</dbReference>
<dbReference type="InterPro" id="IPR001128">
    <property type="entry name" value="Cyt_P450"/>
</dbReference>
<evidence type="ECO:0000256" key="5">
    <source>
        <dbReference type="RuleBase" id="RU000461"/>
    </source>
</evidence>
<keyword evidence="3 5" id="KW-0408">Iron</keyword>
<sequence length="371" mass="42530">MLVEQFGRWLWHIMGGSGNQIAYSLLIFVSVALVTYLLYLKYSRILRYKLPPGPWGLPFCGYIPFIKGAVHLHFNELAKKYGGIFSVSIGSELTVVISDHLIIRDSFRREEFTGRPSNDFMNIIDGYGLINTEGALWKDQRKFIHNNLRKFGMNFHSSKNLESKVMVTFPRLVCRSHNTLSCQNVQSSSLLIIYILYSLSLFNIRDIFTLIRRFFHENTQIFQQCNYCCRDVMLNDYMIPAGTSIVSLLYAVHMDPELWDEPEAFRPSRFLSADGKVSQPPFFMPFGVGRRKCLGEILARMEIFLFFTSLMHMFNLSLPEGAPLPSLEGIMGVTVSPTPFKVCLLQRDLHLADWDNNEVSVNGPLRNIGSH</sequence>
<keyword evidence="6" id="KW-1133">Transmembrane helix</keyword>
<keyword evidence="2 5" id="KW-0479">Metal-binding</keyword>
<dbReference type="Pfam" id="PF00067">
    <property type="entry name" value="p450"/>
    <property type="match status" value="2"/>
</dbReference>
<dbReference type="GO" id="GO:0006805">
    <property type="term" value="P:xenobiotic metabolic process"/>
    <property type="evidence" value="ECO:0007669"/>
    <property type="project" value="TreeGrafter"/>
</dbReference>
<evidence type="ECO:0000256" key="4">
    <source>
        <dbReference type="ARBA" id="ARBA00023033"/>
    </source>
</evidence>
<organism evidence="7 8">
    <name type="scientific">Trachymyrmex cornetzi</name>
    <dbReference type="NCBI Taxonomy" id="471704"/>
    <lineage>
        <taxon>Eukaryota</taxon>
        <taxon>Metazoa</taxon>
        <taxon>Ecdysozoa</taxon>
        <taxon>Arthropoda</taxon>
        <taxon>Hexapoda</taxon>
        <taxon>Insecta</taxon>
        <taxon>Pterygota</taxon>
        <taxon>Neoptera</taxon>
        <taxon>Endopterygota</taxon>
        <taxon>Hymenoptera</taxon>
        <taxon>Apocrita</taxon>
        <taxon>Aculeata</taxon>
        <taxon>Formicoidea</taxon>
        <taxon>Formicidae</taxon>
        <taxon>Myrmicinae</taxon>
        <taxon>Trachymyrmex</taxon>
    </lineage>
</organism>
<evidence type="ECO:0000256" key="1">
    <source>
        <dbReference type="ARBA" id="ARBA00010617"/>
    </source>
</evidence>
<dbReference type="GO" id="GO:0005506">
    <property type="term" value="F:iron ion binding"/>
    <property type="evidence" value="ECO:0007669"/>
    <property type="project" value="InterPro"/>
</dbReference>
<keyword evidence="4 5" id="KW-0503">Monooxygenase</keyword>
<dbReference type="SUPFAM" id="SSF48264">
    <property type="entry name" value="Cytochrome P450"/>
    <property type="match status" value="1"/>
</dbReference>
<dbReference type="EMBL" id="KQ980341">
    <property type="protein sequence ID" value="KYN16423.1"/>
    <property type="molecule type" value="Genomic_DNA"/>
</dbReference>
<dbReference type="Gene3D" id="1.10.630.10">
    <property type="entry name" value="Cytochrome P450"/>
    <property type="match status" value="2"/>
</dbReference>
<reference evidence="7 8" key="1">
    <citation type="submission" date="2015-09" db="EMBL/GenBank/DDBJ databases">
        <title>Trachymyrmex cornetzi WGS genome.</title>
        <authorList>
            <person name="Nygaard S."/>
            <person name="Hu H."/>
            <person name="Boomsma J."/>
            <person name="Zhang G."/>
        </authorList>
    </citation>
    <scope>NUCLEOTIDE SEQUENCE [LARGE SCALE GENOMIC DNA]</scope>
    <source>
        <strain evidence="7">Tcor2-1</strain>
        <tissue evidence="7">Whole body</tissue>
    </source>
</reference>
<keyword evidence="5" id="KW-0349">Heme</keyword>
<name>A0A195DU66_9HYME</name>
<dbReference type="PANTHER" id="PTHR24300">
    <property type="entry name" value="CYTOCHROME P450 508A4-RELATED"/>
    <property type="match status" value="1"/>
</dbReference>
<dbReference type="GO" id="GO:0006082">
    <property type="term" value="P:organic acid metabolic process"/>
    <property type="evidence" value="ECO:0007669"/>
    <property type="project" value="TreeGrafter"/>
</dbReference>
<evidence type="ECO:0000313" key="8">
    <source>
        <dbReference type="Proteomes" id="UP000078492"/>
    </source>
</evidence>
<dbReference type="GO" id="GO:0005737">
    <property type="term" value="C:cytoplasm"/>
    <property type="evidence" value="ECO:0007669"/>
    <property type="project" value="TreeGrafter"/>
</dbReference>
<dbReference type="GO" id="GO:0016712">
    <property type="term" value="F:oxidoreductase activity, acting on paired donors, with incorporation or reduction of molecular oxygen, reduced flavin or flavoprotein as one donor, and incorporation of one atom of oxygen"/>
    <property type="evidence" value="ECO:0007669"/>
    <property type="project" value="TreeGrafter"/>
</dbReference>
<evidence type="ECO:0000313" key="7">
    <source>
        <dbReference type="EMBL" id="KYN16423.1"/>
    </source>
</evidence>
<dbReference type="PANTHER" id="PTHR24300:SF413">
    <property type="entry name" value="CYTOCHROME P450 18A1"/>
    <property type="match status" value="1"/>
</dbReference>
<dbReference type="InterPro" id="IPR036396">
    <property type="entry name" value="Cyt_P450_sf"/>
</dbReference>
<keyword evidence="6" id="KW-0472">Membrane</keyword>
<feature type="transmembrane region" description="Helical" evidence="6">
    <location>
        <begin position="20"/>
        <end position="40"/>
    </location>
</feature>
<evidence type="ECO:0000256" key="3">
    <source>
        <dbReference type="ARBA" id="ARBA00023004"/>
    </source>
</evidence>
<proteinExistence type="inferred from homology"/>
<evidence type="ECO:0000256" key="2">
    <source>
        <dbReference type="ARBA" id="ARBA00022723"/>
    </source>
</evidence>
<accession>A0A195DU66</accession>
<dbReference type="STRING" id="471704.A0A195DU66"/>
<comment type="similarity">
    <text evidence="1 5">Belongs to the cytochrome P450 family.</text>
</comment>
<dbReference type="AlphaFoldDB" id="A0A195DU66"/>
<keyword evidence="8" id="KW-1185">Reference proteome</keyword>
<dbReference type="InterPro" id="IPR017972">
    <property type="entry name" value="Cyt_P450_CS"/>
</dbReference>
<dbReference type="Proteomes" id="UP000078492">
    <property type="component" value="Unassembled WGS sequence"/>
</dbReference>
<keyword evidence="5" id="KW-0560">Oxidoreductase</keyword>
<protein>
    <submittedName>
        <fullName evidence="7">Cytochrome P450 18a1</fullName>
    </submittedName>
</protein>
<keyword evidence="6" id="KW-0812">Transmembrane</keyword>